<feature type="compositionally biased region" description="Polar residues" evidence="8">
    <location>
        <begin position="897"/>
        <end position="912"/>
    </location>
</feature>
<dbReference type="NCBIfam" id="NF007209">
    <property type="entry name" value="PRK09631.1"/>
    <property type="match status" value="1"/>
</dbReference>
<name>A0A940DK87_9BACT</name>
<proteinExistence type="inferred from homology"/>
<feature type="coiled-coil region" evidence="7">
    <location>
        <begin position="441"/>
        <end position="475"/>
    </location>
</feature>
<gene>
    <name evidence="10" type="ORF">IAC51_06070</name>
</gene>
<dbReference type="GO" id="GO:0006265">
    <property type="term" value="P:DNA topological change"/>
    <property type="evidence" value="ECO:0007669"/>
    <property type="project" value="UniProtKB-UniRule"/>
</dbReference>
<dbReference type="EMBL" id="JADIMV010000103">
    <property type="protein sequence ID" value="MBO8440200.1"/>
    <property type="molecule type" value="Genomic_DNA"/>
</dbReference>
<evidence type="ECO:0000256" key="7">
    <source>
        <dbReference type="SAM" id="Coils"/>
    </source>
</evidence>
<dbReference type="PROSITE" id="PS52040">
    <property type="entry name" value="TOPO_IIA"/>
    <property type="match status" value="1"/>
</dbReference>
<dbReference type="InterPro" id="IPR013757">
    <property type="entry name" value="Topo_IIA_A_a_sf"/>
</dbReference>
<evidence type="ECO:0000256" key="4">
    <source>
        <dbReference type="ARBA" id="ARBA00023125"/>
    </source>
</evidence>
<dbReference type="GO" id="GO:0003677">
    <property type="term" value="F:DNA binding"/>
    <property type="evidence" value="ECO:0007669"/>
    <property type="project" value="UniProtKB-UniRule"/>
</dbReference>
<dbReference type="PANTHER" id="PTHR43493:SF5">
    <property type="entry name" value="DNA GYRASE SUBUNIT A, CHLOROPLASTIC_MITOCHONDRIAL"/>
    <property type="match status" value="1"/>
</dbReference>
<dbReference type="Proteomes" id="UP000712007">
    <property type="component" value="Unassembled WGS sequence"/>
</dbReference>
<dbReference type="SMART" id="SM00434">
    <property type="entry name" value="TOP4c"/>
    <property type="match status" value="1"/>
</dbReference>
<evidence type="ECO:0000256" key="1">
    <source>
        <dbReference type="ARBA" id="ARBA00000185"/>
    </source>
</evidence>
<evidence type="ECO:0000256" key="5">
    <source>
        <dbReference type="ARBA" id="ARBA00023235"/>
    </source>
</evidence>
<dbReference type="InterPro" id="IPR050220">
    <property type="entry name" value="Type_II_DNA_Topoisomerases"/>
</dbReference>
<dbReference type="GO" id="GO:0005524">
    <property type="term" value="F:ATP binding"/>
    <property type="evidence" value="ECO:0007669"/>
    <property type="project" value="InterPro"/>
</dbReference>
<dbReference type="GO" id="GO:0003918">
    <property type="term" value="F:DNA topoisomerase type II (double strand cut, ATP-hydrolyzing) activity"/>
    <property type="evidence" value="ECO:0007669"/>
    <property type="project" value="UniProtKB-EC"/>
</dbReference>
<feature type="domain" description="Topo IIA-type catalytic" evidence="9">
    <location>
        <begin position="62"/>
        <end position="483"/>
    </location>
</feature>
<evidence type="ECO:0000313" key="11">
    <source>
        <dbReference type="Proteomes" id="UP000712007"/>
    </source>
</evidence>
<keyword evidence="4 6" id="KW-0238">DNA-binding</keyword>
<reference evidence="10" key="2">
    <citation type="journal article" date="2021" name="PeerJ">
        <title>Extensive microbial diversity within the chicken gut microbiome revealed by metagenomics and culture.</title>
        <authorList>
            <person name="Gilroy R."/>
            <person name="Ravi A."/>
            <person name="Getino M."/>
            <person name="Pursley I."/>
            <person name="Horton D.L."/>
            <person name="Alikhan N.F."/>
            <person name="Baker D."/>
            <person name="Gharbi K."/>
            <person name="Hall N."/>
            <person name="Watson M."/>
            <person name="Adriaenssens E.M."/>
            <person name="Foster-Nyarko E."/>
            <person name="Jarju S."/>
            <person name="Secka A."/>
            <person name="Antonio M."/>
            <person name="Oren A."/>
            <person name="Chaudhuri R.R."/>
            <person name="La Ragione R."/>
            <person name="Hildebrand F."/>
            <person name="Pallen M.J."/>
        </authorList>
    </citation>
    <scope>NUCLEOTIDE SEQUENCE</scope>
    <source>
        <strain evidence="10">3924</strain>
    </source>
</reference>
<feature type="compositionally biased region" description="Acidic residues" evidence="8">
    <location>
        <begin position="1"/>
        <end position="15"/>
    </location>
</feature>
<dbReference type="InterPro" id="IPR013760">
    <property type="entry name" value="Topo_IIA-like_dom_sf"/>
</dbReference>
<feature type="region of interest" description="Disordered" evidence="8">
    <location>
        <begin position="1"/>
        <end position="33"/>
    </location>
</feature>
<comment type="catalytic activity">
    <reaction evidence="1 6">
        <text>ATP-dependent breakage, passage and rejoining of double-stranded DNA.</text>
        <dbReference type="EC" id="5.6.2.2"/>
    </reaction>
</comment>
<protein>
    <submittedName>
        <fullName evidence="10">DNA gyrase/topoisomerase IV subunit A</fullName>
    </submittedName>
</protein>
<dbReference type="Pfam" id="PF00521">
    <property type="entry name" value="DNA_topoisoIV"/>
    <property type="match status" value="1"/>
</dbReference>
<evidence type="ECO:0000256" key="6">
    <source>
        <dbReference type="PROSITE-ProRule" id="PRU01384"/>
    </source>
</evidence>
<dbReference type="GO" id="GO:0005737">
    <property type="term" value="C:cytoplasm"/>
    <property type="evidence" value="ECO:0007669"/>
    <property type="project" value="TreeGrafter"/>
</dbReference>
<comment type="caution">
    <text evidence="10">The sequence shown here is derived from an EMBL/GenBank/DDBJ whole genome shotgun (WGS) entry which is preliminary data.</text>
</comment>
<dbReference type="InterPro" id="IPR013758">
    <property type="entry name" value="Topo_IIA_A/C_ab"/>
</dbReference>
<accession>A0A940DK87</accession>
<evidence type="ECO:0000259" key="9">
    <source>
        <dbReference type="PROSITE" id="PS52040"/>
    </source>
</evidence>
<organism evidence="10 11">
    <name type="scientific">Candidatus Aphodosoma intestinipullorum</name>
    <dbReference type="NCBI Taxonomy" id="2840674"/>
    <lineage>
        <taxon>Bacteria</taxon>
        <taxon>Pseudomonadati</taxon>
        <taxon>Bacteroidota</taxon>
        <taxon>Bacteroidia</taxon>
        <taxon>Bacteroidales</taxon>
        <taxon>Candidatus Aphodosoma</taxon>
    </lineage>
</organism>
<dbReference type="PANTHER" id="PTHR43493">
    <property type="entry name" value="DNA GYRASE/TOPOISOMERASE SUBUNIT A"/>
    <property type="match status" value="1"/>
</dbReference>
<dbReference type="InterPro" id="IPR002205">
    <property type="entry name" value="Topo_IIA_dom_A"/>
</dbReference>
<sequence>MAEDREFEDDWEEADGAAADEGSERHSSYKVPVEDSDERHLPGMFRNWFLDYASYTILSRAVPYLKDGLKPVQRRVLYAMRRAEDGRYNKVAGIVGDTMHFHPHGDSSIYGALVELGQKNLLIDCQGNWGNILTGDGAAAGRYIEARLTKFALEVVFNPKITEWKPSYDRRNQEPEYLPVKFPLVLALGAKQSMAVGLKSEIPPHNFVELCDASIAVLRGEEFHLYPDFQTGGMIDLSRYRDGLRGGPLEIRAHIEKEDNRTLKITDLPYGVTTEALMESIGDAGDKGKINVKKVEDNTSHSVEIRVYLDAKTSSDKTIDALYASTLCKVTYNPMCWVIDGDKPVMMSVSDILRSSTYNTRELLRKELEIEHGELSEQLLYASLEKIFIEERIYKDKGYEESKTTDEALAHIDTRLEPFKASFIREVTREDLQRLLEIKMKRILRFNADKAEEDMAALRQRIKEVEHHLAHLTEYAIAWFSMLKEKYGPMYPRRTEIRTFEKIQASKVVEANKKLYVNKEEGFIGHGLKKDENVECVSNCSDIDDIIVFFKDGKYKVVKVAEKLYVGKNIMYLAVFQKNDKRTIYNAVYRNGKTGDYYIKRFAVAGVTREKEYDLTQGTAGSKVVYFTANPNGEAETIKVALKPTTRRIKNLVFEKSFSDIAIKGRQSMGNILTKFDIHKIVLKHKGASTLGGSDIWFDHDVLRLNTDKRGTYLGNFDSDDQILVVTTTGEYYTTNFDLNNHYDDDILRIEKFDGRKVWTVVLYDAEQGYDYVKRFQFEPANRRTPFIPAAEGSKVLLITDTRYPQIHVTFGGNDSFREPVDIDADEFIGIKSYKAKGKRLTTYDVADVTEGEPLQKEPEQTGAETSTDGNGQREVTVVDGVEIETYRPDDPEQTDGRTNGTDDMTGQMSLF</sequence>
<keyword evidence="7" id="KW-0175">Coiled coil</keyword>
<dbReference type="Gene3D" id="3.30.1360.40">
    <property type="match status" value="1"/>
</dbReference>
<keyword evidence="5 6" id="KW-0413">Isomerase</keyword>
<feature type="active site" description="O-(5'-phospho-DNA)-tyrosine intermediate" evidence="6">
    <location>
        <position position="143"/>
    </location>
</feature>
<feature type="region of interest" description="Disordered" evidence="8">
    <location>
        <begin position="850"/>
        <end position="912"/>
    </location>
</feature>
<dbReference type="Gene3D" id="3.90.199.10">
    <property type="entry name" value="Topoisomerase II, domain 5"/>
    <property type="match status" value="1"/>
</dbReference>
<dbReference type="GO" id="GO:0009330">
    <property type="term" value="C:DNA topoisomerase type II (double strand cut, ATP-hydrolyzing) complex"/>
    <property type="evidence" value="ECO:0007669"/>
    <property type="project" value="TreeGrafter"/>
</dbReference>
<dbReference type="Gene3D" id="1.10.268.10">
    <property type="entry name" value="Topoisomerase, domain 3"/>
    <property type="match status" value="1"/>
</dbReference>
<keyword evidence="3 6" id="KW-0799">Topoisomerase</keyword>
<dbReference type="NCBIfam" id="NF009397">
    <property type="entry name" value="PRK12758.1"/>
    <property type="match status" value="1"/>
</dbReference>
<dbReference type="SUPFAM" id="SSF56719">
    <property type="entry name" value="Type II DNA topoisomerase"/>
    <property type="match status" value="1"/>
</dbReference>
<comment type="similarity">
    <text evidence="2">Belongs to the type II topoisomerase GyrA/ParC subunit family.</text>
</comment>
<evidence type="ECO:0000256" key="8">
    <source>
        <dbReference type="SAM" id="MobiDB-lite"/>
    </source>
</evidence>
<evidence type="ECO:0000256" key="2">
    <source>
        <dbReference type="ARBA" id="ARBA00008263"/>
    </source>
</evidence>
<evidence type="ECO:0000313" key="10">
    <source>
        <dbReference type="EMBL" id="MBO8440200.1"/>
    </source>
</evidence>
<reference evidence="10" key="1">
    <citation type="submission" date="2020-10" db="EMBL/GenBank/DDBJ databases">
        <authorList>
            <person name="Gilroy R."/>
        </authorList>
    </citation>
    <scope>NUCLEOTIDE SEQUENCE</scope>
    <source>
        <strain evidence="10">3924</strain>
    </source>
</reference>
<dbReference type="AlphaFoldDB" id="A0A940DK87"/>
<evidence type="ECO:0000256" key="3">
    <source>
        <dbReference type="ARBA" id="ARBA00023029"/>
    </source>
</evidence>